<keyword evidence="1" id="KW-0732">Signal</keyword>
<dbReference type="HOGENOM" id="CLU_138498_1_0_3"/>
<gene>
    <name evidence="2" type="ordered locus">Cyan10605_2559</name>
</gene>
<dbReference type="AlphaFoldDB" id="K9Z668"/>
<dbReference type="KEGG" id="can:Cyan10605_2559"/>
<protein>
    <submittedName>
        <fullName evidence="2">Uncharacterized protein</fullName>
    </submittedName>
</protein>
<dbReference type="EMBL" id="CP003947">
    <property type="protein sequence ID" value="AFZ54639.1"/>
    <property type="molecule type" value="Genomic_DNA"/>
</dbReference>
<accession>K9Z668</accession>
<name>K9Z668_CYAAP</name>
<keyword evidence="3" id="KW-1185">Reference proteome</keyword>
<dbReference type="STRING" id="755178.Cyan10605_2559"/>
<feature type="signal peptide" evidence="1">
    <location>
        <begin position="1"/>
        <end position="23"/>
    </location>
</feature>
<proteinExistence type="predicted"/>
<feature type="chain" id="PRO_5003939126" evidence="1">
    <location>
        <begin position="24"/>
        <end position="114"/>
    </location>
</feature>
<evidence type="ECO:0000313" key="2">
    <source>
        <dbReference type="EMBL" id="AFZ54639.1"/>
    </source>
</evidence>
<evidence type="ECO:0000256" key="1">
    <source>
        <dbReference type="SAM" id="SignalP"/>
    </source>
</evidence>
<sequence length="114" mass="12683" precursor="true">MKNLISSVIYTSMLILMVNPSYANDLAMKSQNSRFIGYETNPHNLVDLGYQGYFKDSGIPSAGLFLHQVNTGKITAQKLVQIGIDNGRLSADKINDDSYINSVASYLRQLNQIH</sequence>
<dbReference type="Proteomes" id="UP000010480">
    <property type="component" value="Chromosome"/>
</dbReference>
<evidence type="ECO:0000313" key="3">
    <source>
        <dbReference type="Proteomes" id="UP000010480"/>
    </source>
</evidence>
<dbReference type="RefSeq" id="WP_015220362.1">
    <property type="nucleotide sequence ID" value="NC_019776.1"/>
</dbReference>
<reference evidence="3" key="1">
    <citation type="journal article" date="2013" name="Proc. Natl. Acad. Sci. U.S.A.">
        <title>Improving the coverage of the cyanobacterial phylum using diversity-driven genome sequencing.</title>
        <authorList>
            <person name="Shih P.M."/>
            <person name="Wu D."/>
            <person name="Latifi A."/>
            <person name="Axen S.D."/>
            <person name="Fewer D.P."/>
            <person name="Talla E."/>
            <person name="Calteau A."/>
            <person name="Cai F."/>
            <person name="Tandeau de Marsac N."/>
            <person name="Rippka R."/>
            <person name="Herdman M."/>
            <person name="Sivonen K."/>
            <person name="Coursin T."/>
            <person name="Laurent T."/>
            <person name="Goodwin L."/>
            <person name="Nolan M."/>
            <person name="Davenport K.W."/>
            <person name="Han C.S."/>
            <person name="Rubin E.M."/>
            <person name="Eisen J.A."/>
            <person name="Woyke T."/>
            <person name="Gugger M."/>
            <person name="Kerfeld C.A."/>
        </authorList>
    </citation>
    <scope>NUCLEOTIDE SEQUENCE [LARGE SCALE GENOMIC DNA]</scope>
    <source>
        <strain evidence="3">PCC 10605</strain>
    </source>
</reference>
<organism evidence="2 3">
    <name type="scientific">Cyanobacterium aponinum (strain PCC 10605)</name>
    <dbReference type="NCBI Taxonomy" id="755178"/>
    <lineage>
        <taxon>Bacteria</taxon>
        <taxon>Bacillati</taxon>
        <taxon>Cyanobacteriota</taxon>
        <taxon>Cyanophyceae</taxon>
        <taxon>Oscillatoriophycideae</taxon>
        <taxon>Chroococcales</taxon>
        <taxon>Geminocystaceae</taxon>
        <taxon>Cyanobacterium</taxon>
    </lineage>
</organism>
<dbReference type="OrthoDB" id="514474at2"/>
<dbReference type="eggNOG" id="ENOG50335QQ">
    <property type="taxonomic scope" value="Bacteria"/>
</dbReference>